<keyword evidence="3 5" id="KW-0808">Transferase</keyword>
<dbReference type="PROSITE" id="PS51679">
    <property type="entry name" value="SAM_MT_C5"/>
    <property type="match status" value="1"/>
</dbReference>
<feature type="active site" evidence="5">
    <location>
        <position position="477"/>
    </location>
</feature>
<dbReference type="SUPFAM" id="SSF53335">
    <property type="entry name" value="S-adenosyl-L-methionine-dependent methyltransferases"/>
    <property type="match status" value="1"/>
</dbReference>
<keyword evidence="8" id="KW-1185">Reference proteome</keyword>
<evidence type="ECO:0000313" key="8">
    <source>
        <dbReference type="Proteomes" id="UP001190700"/>
    </source>
</evidence>
<reference evidence="7 8" key="1">
    <citation type="journal article" date="2015" name="Genome Biol. Evol.">
        <title>Comparative Genomics of a Bacterivorous Green Alga Reveals Evolutionary Causalities and Consequences of Phago-Mixotrophic Mode of Nutrition.</title>
        <authorList>
            <person name="Burns J.A."/>
            <person name="Paasch A."/>
            <person name="Narechania A."/>
            <person name="Kim E."/>
        </authorList>
    </citation>
    <scope>NUCLEOTIDE SEQUENCE [LARGE SCALE GENOMIC DNA]</scope>
    <source>
        <strain evidence="7 8">PLY_AMNH</strain>
    </source>
</reference>
<feature type="compositionally biased region" description="Polar residues" evidence="6">
    <location>
        <begin position="29"/>
        <end position="41"/>
    </location>
</feature>
<dbReference type="GO" id="GO:0003677">
    <property type="term" value="F:DNA binding"/>
    <property type="evidence" value="ECO:0007669"/>
    <property type="project" value="TreeGrafter"/>
</dbReference>
<comment type="caution">
    <text evidence="7">The sequence shown here is derived from an EMBL/GenBank/DDBJ whole genome shotgun (WGS) entry which is preliminary data.</text>
</comment>
<dbReference type="GO" id="GO:0032259">
    <property type="term" value="P:methylation"/>
    <property type="evidence" value="ECO:0007669"/>
    <property type="project" value="UniProtKB-KW"/>
</dbReference>
<dbReference type="PANTHER" id="PTHR10629">
    <property type="entry name" value="CYTOSINE-SPECIFIC METHYLTRANSFERASE"/>
    <property type="match status" value="1"/>
</dbReference>
<dbReference type="Pfam" id="PF00145">
    <property type="entry name" value="DNA_methylase"/>
    <property type="match status" value="1"/>
</dbReference>
<dbReference type="InterPro" id="IPR050390">
    <property type="entry name" value="C5-Methyltransferase"/>
</dbReference>
<proteinExistence type="inferred from homology"/>
<dbReference type="GO" id="GO:0003886">
    <property type="term" value="F:DNA (cytosine-5-)-methyltransferase activity"/>
    <property type="evidence" value="ECO:0007669"/>
    <property type="project" value="UniProtKB-EC"/>
</dbReference>
<evidence type="ECO:0000256" key="6">
    <source>
        <dbReference type="SAM" id="MobiDB-lite"/>
    </source>
</evidence>
<dbReference type="AlphaFoldDB" id="A0AAE0FB81"/>
<dbReference type="GO" id="GO:0044027">
    <property type="term" value="P:negative regulation of gene expression via chromosomal CpG island methylation"/>
    <property type="evidence" value="ECO:0007669"/>
    <property type="project" value="TreeGrafter"/>
</dbReference>
<protein>
    <recommendedName>
        <fullName evidence="1">DNA (cytosine-5-)-methyltransferase</fullName>
        <ecNumber evidence="1">2.1.1.37</ecNumber>
    </recommendedName>
</protein>
<dbReference type="InterPro" id="IPR029063">
    <property type="entry name" value="SAM-dependent_MTases_sf"/>
</dbReference>
<dbReference type="PRINTS" id="PR00105">
    <property type="entry name" value="C5METTRFRASE"/>
</dbReference>
<feature type="region of interest" description="Disordered" evidence="6">
    <location>
        <begin position="226"/>
        <end position="246"/>
    </location>
</feature>
<feature type="region of interest" description="Disordered" evidence="6">
    <location>
        <begin position="344"/>
        <end position="365"/>
    </location>
</feature>
<feature type="compositionally biased region" description="Basic and acidic residues" evidence="6">
    <location>
        <begin position="277"/>
        <end position="293"/>
    </location>
</feature>
<gene>
    <name evidence="7" type="ORF">CYMTET_34415</name>
</gene>
<feature type="region of interest" description="Disordered" evidence="6">
    <location>
        <begin position="269"/>
        <end position="293"/>
    </location>
</feature>
<dbReference type="EMBL" id="LGRX02021647">
    <property type="protein sequence ID" value="KAK3256449.1"/>
    <property type="molecule type" value="Genomic_DNA"/>
</dbReference>
<dbReference type="GO" id="GO:0005634">
    <property type="term" value="C:nucleus"/>
    <property type="evidence" value="ECO:0007669"/>
    <property type="project" value="TreeGrafter"/>
</dbReference>
<keyword evidence="2 5" id="KW-0489">Methyltransferase</keyword>
<evidence type="ECO:0000256" key="1">
    <source>
        <dbReference type="ARBA" id="ARBA00011975"/>
    </source>
</evidence>
<evidence type="ECO:0000313" key="7">
    <source>
        <dbReference type="EMBL" id="KAK3256449.1"/>
    </source>
</evidence>
<feature type="compositionally biased region" description="Acidic residues" evidence="6">
    <location>
        <begin position="64"/>
        <end position="78"/>
    </location>
</feature>
<dbReference type="Gene3D" id="3.40.50.150">
    <property type="entry name" value="Vaccinia Virus protein VP39"/>
    <property type="match status" value="1"/>
</dbReference>
<feature type="region of interest" description="Disordered" evidence="6">
    <location>
        <begin position="24"/>
        <end position="113"/>
    </location>
</feature>
<dbReference type="InterPro" id="IPR001525">
    <property type="entry name" value="C5_MeTfrase"/>
</dbReference>
<organism evidence="7 8">
    <name type="scientific">Cymbomonas tetramitiformis</name>
    <dbReference type="NCBI Taxonomy" id="36881"/>
    <lineage>
        <taxon>Eukaryota</taxon>
        <taxon>Viridiplantae</taxon>
        <taxon>Chlorophyta</taxon>
        <taxon>Pyramimonadophyceae</taxon>
        <taxon>Pyramimonadales</taxon>
        <taxon>Pyramimonadaceae</taxon>
        <taxon>Cymbomonas</taxon>
    </lineage>
</organism>
<evidence type="ECO:0000256" key="5">
    <source>
        <dbReference type="PROSITE-ProRule" id="PRU01016"/>
    </source>
</evidence>
<accession>A0AAE0FB81</accession>
<evidence type="ECO:0000256" key="3">
    <source>
        <dbReference type="ARBA" id="ARBA00022679"/>
    </source>
</evidence>
<dbReference type="InterPro" id="IPR018117">
    <property type="entry name" value="C5_DNA_meth_AS"/>
</dbReference>
<sequence>MSGTVLVEDDDVWDEKALEEITQLEKTHATQAKASQESGQASVDGGVTDVPAAGVRRRRHEMECGEEDDDDESEEDTNAEAGREPPWTQIGGTQYDDPEGRDPWETYDDVGEDEDDVVVSINDAELDMYLHGVGDTVVDLEGEAEMDSESEAAADAWDATCVDDLPGVAMESKTLDAHSLVDARFQGDVPAMAETTDTSARPCGSGATPGESAQLALRRLSHAAAGLGTARKASRKRPKSNASDDQAQLRLSQLGHGWKAVHNRTSLEGAAGIPGRVGEEAAHSDPEEEVKADGGDKVRLYIDKMTKSMSNTRDRLRRMSKRGCVTPEGRCRFSFNMNTWESESKLIPGSSGAAASQPGDATGTQMQANVTQSSQMTDGCERSVLQVWDLCAGMGSFSQGLTAAGQMEVTLAVDSDYHANVTHKEWIKVERRAKGLPKIDVDSVVRTMTIQKLVTLLGENLSSLPEGCDVIIAGTPCQGYSNANSTRGTATRPAKHFDPRHDMVHVLLWIIAKKRPKYVIWENVIGCTEPVMQPNRKLHCGFWEIQYGLAVLGYQRRTCVENAEFYGVPQTRARVIVCAAKANLHLPERPIATHRGKDLTVAKTPAYYNEKLKDCYRAVDGPITDCYRAVDRTAITDHALLRAVTVKDATADLPHDDTWKSAGAANRVGEKIYNRGYVIHQRPSCLRANAGVTPAVPCQPRPRSPVIAAHPSV</sequence>
<evidence type="ECO:0000256" key="2">
    <source>
        <dbReference type="ARBA" id="ARBA00022603"/>
    </source>
</evidence>
<name>A0AAE0FB81_9CHLO</name>
<dbReference type="PROSITE" id="PS00094">
    <property type="entry name" value="C5_MTASE_1"/>
    <property type="match status" value="1"/>
</dbReference>
<evidence type="ECO:0000256" key="4">
    <source>
        <dbReference type="ARBA" id="ARBA00022691"/>
    </source>
</evidence>
<keyword evidence="4 5" id="KW-0949">S-adenosyl-L-methionine</keyword>
<dbReference type="Proteomes" id="UP001190700">
    <property type="component" value="Unassembled WGS sequence"/>
</dbReference>
<comment type="similarity">
    <text evidence="5">Belongs to the class I-like SAM-binding methyltransferase superfamily. C5-methyltransferase family.</text>
</comment>
<dbReference type="PANTHER" id="PTHR10629:SF52">
    <property type="entry name" value="DNA (CYTOSINE-5)-METHYLTRANSFERASE 1"/>
    <property type="match status" value="1"/>
</dbReference>
<dbReference type="EC" id="2.1.1.37" evidence="1"/>